<protein>
    <submittedName>
        <fullName evidence="2">Uncharacterized protein</fullName>
    </submittedName>
</protein>
<reference evidence="2" key="1">
    <citation type="journal article" date="2022" name="bioRxiv">
        <title>Sequencing and chromosome-scale assembly of the giantPleurodeles waltlgenome.</title>
        <authorList>
            <person name="Brown T."/>
            <person name="Elewa A."/>
            <person name="Iarovenko S."/>
            <person name="Subramanian E."/>
            <person name="Araus A.J."/>
            <person name="Petzold A."/>
            <person name="Susuki M."/>
            <person name="Suzuki K.-i.T."/>
            <person name="Hayashi T."/>
            <person name="Toyoda A."/>
            <person name="Oliveira C."/>
            <person name="Osipova E."/>
            <person name="Leigh N.D."/>
            <person name="Simon A."/>
            <person name="Yun M.H."/>
        </authorList>
    </citation>
    <scope>NUCLEOTIDE SEQUENCE</scope>
    <source>
        <strain evidence="2">20211129_DDA</strain>
        <tissue evidence="2">Liver</tissue>
    </source>
</reference>
<accession>A0AAV7TJJ4</accession>
<evidence type="ECO:0000313" key="2">
    <source>
        <dbReference type="EMBL" id="KAJ1175943.1"/>
    </source>
</evidence>
<dbReference type="AlphaFoldDB" id="A0AAV7TJJ4"/>
<dbReference type="EMBL" id="JANPWB010000006">
    <property type="protein sequence ID" value="KAJ1175943.1"/>
    <property type="molecule type" value="Genomic_DNA"/>
</dbReference>
<organism evidence="2 3">
    <name type="scientific">Pleurodeles waltl</name>
    <name type="common">Iberian ribbed newt</name>
    <dbReference type="NCBI Taxonomy" id="8319"/>
    <lineage>
        <taxon>Eukaryota</taxon>
        <taxon>Metazoa</taxon>
        <taxon>Chordata</taxon>
        <taxon>Craniata</taxon>
        <taxon>Vertebrata</taxon>
        <taxon>Euteleostomi</taxon>
        <taxon>Amphibia</taxon>
        <taxon>Batrachia</taxon>
        <taxon>Caudata</taxon>
        <taxon>Salamandroidea</taxon>
        <taxon>Salamandridae</taxon>
        <taxon>Pleurodelinae</taxon>
        <taxon>Pleurodeles</taxon>
    </lineage>
</organism>
<comment type="caution">
    <text evidence="2">The sequence shown here is derived from an EMBL/GenBank/DDBJ whole genome shotgun (WGS) entry which is preliminary data.</text>
</comment>
<evidence type="ECO:0000313" key="3">
    <source>
        <dbReference type="Proteomes" id="UP001066276"/>
    </source>
</evidence>
<proteinExistence type="predicted"/>
<gene>
    <name evidence="2" type="ORF">NDU88_001228</name>
</gene>
<feature type="compositionally biased region" description="Basic residues" evidence="1">
    <location>
        <begin position="52"/>
        <end position="75"/>
    </location>
</feature>
<evidence type="ECO:0000256" key="1">
    <source>
        <dbReference type="SAM" id="MobiDB-lite"/>
    </source>
</evidence>
<sequence>MRTGRGGRMREQETKKRTSPLCARCGLGVGATPKPKRDHAPRQKPSSILPKRATKGNKNRRVAQGRHRSVYRARSRSTLCKSEHRSP</sequence>
<dbReference type="Proteomes" id="UP001066276">
    <property type="component" value="Chromosome 3_2"/>
</dbReference>
<feature type="region of interest" description="Disordered" evidence="1">
    <location>
        <begin position="1"/>
        <end position="87"/>
    </location>
</feature>
<name>A0AAV7TJJ4_PLEWA</name>
<keyword evidence="3" id="KW-1185">Reference proteome</keyword>